<proteinExistence type="predicted"/>
<dbReference type="PATRIC" id="fig|908627.4.peg.181"/>
<dbReference type="Proteomes" id="UP000035963">
    <property type="component" value="Unassembled WGS sequence"/>
</dbReference>
<gene>
    <name evidence="1" type="ORF">EOS_00830</name>
</gene>
<name>A0A0J1D621_9BURK</name>
<protein>
    <submittedName>
        <fullName evidence="1">Uncharacterized protein</fullName>
    </submittedName>
</protein>
<dbReference type="AlphaFoldDB" id="A0A0J1D621"/>
<organism evidence="1 2">
    <name type="scientific">Caballeronia mineralivorans PML1(12)</name>
    <dbReference type="NCBI Taxonomy" id="908627"/>
    <lineage>
        <taxon>Bacteria</taxon>
        <taxon>Pseudomonadati</taxon>
        <taxon>Pseudomonadota</taxon>
        <taxon>Betaproteobacteria</taxon>
        <taxon>Burkholderiales</taxon>
        <taxon>Burkholderiaceae</taxon>
        <taxon>Caballeronia</taxon>
    </lineage>
</organism>
<evidence type="ECO:0000313" key="1">
    <source>
        <dbReference type="EMBL" id="KLU28104.1"/>
    </source>
</evidence>
<dbReference type="OrthoDB" id="9131468at2"/>
<comment type="caution">
    <text evidence="1">The sequence shown here is derived from an EMBL/GenBank/DDBJ whole genome shotgun (WGS) entry which is preliminary data.</text>
</comment>
<reference evidence="1 2" key="1">
    <citation type="journal article" date="2015" name="Genome Announc.">
        <title>Draft Genome Sequence of Burkholderia sp. Strain PML1(12), an Ectomycorrhizosphere-Inhabiting Bacterium with Effective Mineral-Weathering Ability.</title>
        <authorList>
            <person name="Uroz S."/>
            <person name="Oger P."/>
        </authorList>
    </citation>
    <scope>NUCLEOTIDE SEQUENCE [LARGE SCALE GENOMIC DNA]</scope>
    <source>
        <strain evidence="2">PML1(12)</strain>
    </source>
</reference>
<dbReference type="EMBL" id="AEJF01000005">
    <property type="protein sequence ID" value="KLU28104.1"/>
    <property type="molecule type" value="Genomic_DNA"/>
</dbReference>
<evidence type="ECO:0000313" key="2">
    <source>
        <dbReference type="Proteomes" id="UP000035963"/>
    </source>
</evidence>
<accession>A0A0J1D621</accession>
<sequence>MPTPDTLRLTLVRAPDDEASFSPGYQRELRQFYSLARAEGGKIDAVTFTAAHADGGDGFVGEFMVPCTPVAGSTLTAATGAWLQGRAGRTLRLTMGDVEVEASSAGELYGLLNLTVAVTERHEKPATDHV</sequence>
<keyword evidence="2" id="KW-1185">Reference proteome</keyword>
<dbReference type="RefSeq" id="WP_047844708.1">
    <property type="nucleotide sequence ID" value="NZ_AEJF01000005.1"/>
</dbReference>